<dbReference type="Gene3D" id="3.80.10.10">
    <property type="entry name" value="Ribonuclease Inhibitor"/>
    <property type="match status" value="1"/>
</dbReference>
<sequence length="341" mass="38680">AIKDLAEKAEVLCIAGIEGGAKSIIPDIFQSMNHLTELLIRDSKGIECLVDSCLIEVGTLFFCKLHWLRIEHMEHLGALYNGRTPLGGHFKNLEDLYISHCPKLTCLFTLDDDDREEIIVYDHRPLFPKLKKLHVRECSELEYIIPITLAQGLVQLECLEIVCNQKLRYIFGQSTHKDGQNQNEVQIKLLALQELTLVILPNINSICPEDCYLMWPSLLSFNLQNCAEFFMGSINTCMALHNNLMINEASHQTLQNIKEVRINKCELEGIFQLVGLPIDGEKDPLMSCLEMLYLENLPQLRLKFIFSSCMAGGLPQLKALKIEKCNQLDQIVEDIGTAIPL</sequence>
<dbReference type="Proteomes" id="UP000242715">
    <property type="component" value="Unassembled WGS sequence"/>
</dbReference>
<dbReference type="InterPro" id="IPR032675">
    <property type="entry name" value="LRR_dom_sf"/>
</dbReference>
<evidence type="ECO:0000256" key="1">
    <source>
        <dbReference type="ARBA" id="ARBA00022821"/>
    </source>
</evidence>
<comment type="caution">
    <text evidence="3">The sequence shown here is derived from an EMBL/GenBank/DDBJ whole genome shotgun (WGS) entry which is preliminary data.</text>
</comment>
<dbReference type="OrthoDB" id="1434097at2759"/>
<dbReference type="InterPro" id="IPR050905">
    <property type="entry name" value="Plant_NBS-LRR"/>
</dbReference>
<feature type="domain" description="Disease resistance protein At4g27190-like leucine-rich repeats" evidence="2">
    <location>
        <begin position="11"/>
        <end position="110"/>
    </location>
</feature>
<dbReference type="SUPFAM" id="SSF52058">
    <property type="entry name" value="L domain-like"/>
    <property type="match status" value="1"/>
</dbReference>
<dbReference type="AlphaFoldDB" id="A0A1B5Z7I0"/>
<dbReference type="PANTHER" id="PTHR33463:SF205">
    <property type="entry name" value="DISEASE RESISTANCE PROTEIN RPS2-LIKE"/>
    <property type="match status" value="1"/>
</dbReference>
<name>A0A1B5Z7I0_TRISU</name>
<dbReference type="EMBL" id="BCLP01045016">
    <property type="protein sequence ID" value="GAU10065.1"/>
    <property type="molecule type" value="Genomic_DNA"/>
</dbReference>
<evidence type="ECO:0000259" key="2">
    <source>
        <dbReference type="Pfam" id="PF23247"/>
    </source>
</evidence>
<feature type="non-terminal residue" evidence="3">
    <location>
        <position position="1"/>
    </location>
</feature>
<evidence type="ECO:0000313" key="4">
    <source>
        <dbReference type="Proteomes" id="UP000242715"/>
    </source>
</evidence>
<dbReference type="Pfam" id="PF23247">
    <property type="entry name" value="LRR_RPS2"/>
    <property type="match status" value="3"/>
</dbReference>
<organism evidence="3 4">
    <name type="scientific">Trifolium subterraneum</name>
    <name type="common">Subterranean clover</name>
    <dbReference type="NCBI Taxonomy" id="3900"/>
    <lineage>
        <taxon>Eukaryota</taxon>
        <taxon>Viridiplantae</taxon>
        <taxon>Streptophyta</taxon>
        <taxon>Embryophyta</taxon>
        <taxon>Tracheophyta</taxon>
        <taxon>Spermatophyta</taxon>
        <taxon>Magnoliopsida</taxon>
        <taxon>eudicotyledons</taxon>
        <taxon>Gunneridae</taxon>
        <taxon>Pentapetalae</taxon>
        <taxon>rosids</taxon>
        <taxon>fabids</taxon>
        <taxon>Fabales</taxon>
        <taxon>Fabaceae</taxon>
        <taxon>Papilionoideae</taxon>
        <taxon>50 kb inversion clade</taxon>
        <taxon>NPAAA clade</taxon>
        <taxon>Hologalegina</taxon>
        <taxon>IRL clade</taxon>
        <taxon>Trifolieae</taxon>
        <taxon>Trifolium</taxon>
    </lineage>
</organism>
<keyword evidence="4" id="KW-1185">Reference proteome</keyword>
<dbReference type="PANTHER" id="PTHR33463">
    <property type="entry name" value="NB-ARC DOMAIN-CONTAINING PROTEIN-RELATED"/>
    <property type="match status" value="1"/>
</dbReference>
<accession>A0A1B5Z7I0</accession>
<protein>
    <recommendedName>
        <fullName evidence="2">Disease resistance protein At4g27190-like leucine-rich repeats domain-containing protein</fullName>
    </recommendedName>
</protein>
<evidence type="ECO:0000313" key="3">
    <source>
        <dbReference type="EMBL" id="GAU10065.1"/>
    </source>
</evidence>
<gene>
    <name evidence="3" type="ORF">TSUD_421220</name>
</gene>
<reference evidence="4" key="1">
    <citation type="journal article" date="2017" name="Front. Plant Sci.">
        <title>Climate Clever Clovers: New Paradigm to Reduce the Environmental Footprint of Ruminants by Breeding Low Methanogenic Forages Utilizing Haplotype Variation.</title>
        <authorList>
            <person name="Kaur P."/>
            <person name="Appels R."/>
            <person name="Bayer P.E."/>
            <person name="Keeble-Gagnere G."/>
            <person name="Wang J."/>
            <person name="Hirakawa H."/>
            <person name="Shirasawa K."/>
            <person name="Vercoe P."/>
            <person name="Stefanova K."/>
            <person name="Durmic Z."/>
            <person name="Nichols P."/>
            <person name="Revell C."/>
            <person name="Isobe S.N."/>
            <person name="Edwards D."/>
            <person name="Erskine W."/>
        </authorList>
    </citation>
    <scope>NUCLEOTIDE SEQUENCE [LARGE SCALE GENOMIC DNA]</scope>
    <source>
        <strain evidence="4">cv. Daliak</strain>
    </source>
</reference>
<feature type="domain" description="Disease resistance protein At4g27190-like leucine-rich repeats" evidence="2">
    <location>
        <begin position="235"/>
        <end position="331"/>
    </location>
</feature>
<feature type="non-terminal residue" evidence="3">
    <location>
        <position position="341"/>
    </location>
</feature>
<proteinExistence type="predicted"/>
<feature type="domain" description="Disease resistance protein At4g27190-like leucine-rich repeats" evidence="2">
    <location>
        <begin position="119"/>
        <end position="227"/>
    </location>
</feature>
<keyword evidence="1" id="KW-0611">Plant defense</keyword>
<dbReference type="InterPro" id="IPR057135">
    <property type="entry name" value="At4g27190-like_LRR"/>
</dbReference>